<feature type="binding site" evidence="3">
    <location>
        <position position="40"/>
    </location>
    <ligand>
        <name>Zn(2+)</name>
        <dbReference type="ChEBI" id="CHEBI:29105"/>
    </ligand>
</feature>
<dbReference type="SUPFAM" id="SSF57716">
    <property type="entry name" value="Glucocorticoid receptor-like (DNA-binding domain)"/>
    <property type="match status" value="1"/>
</dbReference>
<feature type="binding site" evidence="3">
    <location>
        <position position="36"/>
    </location>
    <ligand>
        <name>Zn(2+)</name>
        <dbReference type="ChEBI" id="CHEBI:29105"/>
    </ligand>
</feature>
<evidence type="ECO:0000256" key="3">
    <source>
        <dbReference type="HAMAP-Rule" id="MF_00649"/>
    </source>
</evidence>
<dbReference type="PANTHER" id="PTHR36150:SF1">
    <property type="entry name" value="DNA GYRASE INHIBITOR YACG"/>
    <property type="match status" value="1"/>
</dbReference>
<gene>
    <name evidence="3" type="primary">yacG</name>
    <name evidence="4" type="ORF">AACH00_00940</name>
</gene>
<evidence type="ECO:0000313" key="4">
    <source>
        <dbReference type="EMBL" id="MEK8044906.1"/>
    </source>
</evidence>
<feature type="binding site" evidence="3">
    <location>
        <position position="17"/>
    </location>
    <ligand>
        <name>Zn(2+)</name>
        <dbReference type="ChEBI" id="CHEBI:29105"/>
    </ligand>
</feature>
<comment type="similarity">
    <text evidence="3">Belongs to the DNA gyrase inhibitor YacG family.</text>
</comment>
<name>A0ABU9BZ84_9BURK</name>
<dbReference type="RefSeq" id="WP_341397064.1">
    <property type="nucleotide sequence ID" value="NZ_JBBUTI010000001.1"/>
</dbReference>
<keyword evidence="2 3" id="KW-0862">Zinc</keyword>
<dbReference type="InterPro" id="IPR005584">
    <property type="entry name" value="DNA_gyrase_inhibitor_YacG"/>
</dbReference>
<dbReference type="HAMAP" id="MF_00649">
    <property type="entry name" value="DNA_gyrase_inhibitor_YacG"/>
    <property type="match status" value="1"/>
</dbReference>
<reference evidence="4 5" key="1">
    <citation type="submission" date="2024-04" db="EMBL/GenBank/DDBJ databases">
        <title>Novel species of the genus Ideonella isolated from streams.</title>
        <authorList>
            <person name="Lu H."/>
        </authorList>
    </citation>
    <scope>NUCLEOTIDE SEQUENCE [LARGE SCALE GENOMIC DNA]</scope>
    <source>
        <strain evidence="4 5">LYT19W</strain>
    </source>
</reference>
<dbReference type="PANTHER" id="PTHR36150">
    <property type="entry name" value="DNA GYRASE INHIBITOR YACG"/>
    <property type="match status" value="1"/>
</dbReference>
<proteinExistence type="inferred from homology"/>
<comment type="function">
    <text evidence="3">Inhibits all the catalytic activities of DNA gyrase by preventing its interaction with DNA. Acts by binding directly to the C-terminal domain of GyrB, which probably disrupts DNA binding by the gyrase.</text>
</comment>
<evidence type="ECO:0000256" key="2">
    <source>
        <dbReference type="ARBA" id="ARBA00022833"/>
    </source>
</evidence>
<dbReference type="EMBL" id="JBBUTI010000001">
    <property type="protein sequence ID" value="MEK8044906.1"/>
    <property type="molecule type" value="Genomic_DNA"/>
</dbReference>
<sequence>MTTPSQPAEGRAIEVRCPGCGAMTLYSASNQYRPFCSARCQGHDFGAWASEAYRVEAKPSVEDIDD</sequence>
<evidence type="ECO:0000313" key="5">
    <source>
        <dbReference type="Proteomes" id="UP001379945"/>
    </source>
</evidence>
<comment type="subunit">
    <text evidence="3">Interacts with GyrB.</text>
</comment>
<accession>A0ABU9BZ84</accession>
<dbReference type="InterPro" id="IPR013088">
    <property type="entry name" value="Znf_NHR/GATA"/>
</dbReference>
<keyword evidence="1 3" id="KW-0479">Metal-binding</keyword>
<feature type="binding site" evidence="3">
    <location>
        <position position="20"/>
    </location>
    <ligand>
        <name>Zn(2+)</name>
        <dbReference type="ChEBI" id="CHEBI:29105"/>
    </ligand>
</feature>
<comment type="cofactor">
    <cofactor evidence="3">
        <name>Zn(2+)</name>
        <dbReference type="ChEBI" id="CHEBI:29105"/>
    </cofactor>
    <text evidence="3">Binds 1 zinc ion.</text>
</comment>
<comment type="caution">
    <text evidence="4">The sequence shown here is derived from an EMBL/GenBank/DDBJ whole genome shotgun (WGS) entry which is preliminary data.</text>
</comment>
<dbReference type="Gene3D" id="3.30.50.10">
    <property type="entry name" value="Erythroid Transcription Factor GATA-1, subunit A"/>
    <property type="match status" value="1"/>
</dbReference>
<evidence type="ECO:0000256" key="1">
    <source>
        <dbReference type="ARBA" id="ARBA00022723"/>
    </source>
</evidence>
<keyword evidence="5" id="KW-1185">Reference proteome</keyword>
<organism evidence="4 5">
    <name type="scientific">Ideonella margarita</name>
    <dbReference type="NCBI Taxonomy" id="2984191"/>
    <lineage>
        <taxon>Bacteria</taxon>
        <taxon>Pseudomonadati</taxon>
        <taxon>Pseudomonadota</taxon>
        <taxon>Betaproteobacteria</taxon>
        <taxon>Burkholderiales</taxon>
        <taxon>Sphaerotilaceae</taxon>
        <taxon>Ideonella</taxon>
    </lineage>
</organism>
<dbReference type="Proteomes" id="UP001379945">
    <property type="component" value="Unassembled WGS sequence"/>
</dbReference>
<protein>
    <recommendedName>
        <fullName evidence="3">DNA gyrase inhibitor YacG</fullName>
    </recommendedName>
</protein>
<dbReference type="Pfam" id="PF03884">
    <property type="entry name" value="YacG"/>
    <property type="match status" value="1"/>
</dbReference>